<feature type="compositionally biased region" description="Basic and acidic residues" evidence="2">
    <location>
        <begin position="450"/>
        <end position="464"/>
    </location>
</feature>
<dbReference type="SUPFAM" id="SSF50998">
    <property type="entry name" value="Quinoprotein alcohol dehydrogenase-like"/>
    <property type="match status" value="1"/>
</dbReference>
<feature type="compositionally biased region" description="Pro residues" evidence="2">
    <location>
        <begin position="319"/>
        <end position="333"/>
    </location>
</feature>
<dbReference type="GO" id="GO:0031124">
    <property type="term" value="P:mRNA 3'-end processing"/>
    <property type="evidence" value="ECO:0007669"/>
    <property type="project" value="InterPro"/>
</dbReference>
<feature type="compositionally biased region" description="Basic and acidic residues" evidence="2">
    <location>
        <begin position="256"/>
        <end position="282"/>
    </location>
</feature>
<name>A0A504YUP4_FASGI</name>
<feature type="compositionally biased region" description="Pro residues" evidence="2">
    <location>
        <begin position="467"/>
        <end position="480"/>
    </location>
</feature>
<dbReference type="OrthoDB" id="16717at2759"/>
<organism evidence="3 4">
    <name type="scientific">Fasciola gigantica</name>
    <name type="common">Giant liver fluke</name>
    <dbReference type="NCBI Taxonomy" id="46835"/>
    <lineage>
        <taxon>Eukaryota</taxon>
        <taxon>Metazoa</taxon>
        <taxon>Spiralia</taxon>
        <taxon>Lophotrochozoa</taxon>
        <taxon>Platyhelminthes</taxon>
        <taxon>Trematoda</taxon>
        <taxon>Digenea</taxon>
        <taxon>Plagiorchiida</taxon>
        <taxon>Echinostomata</taxon>
        <taxon>Echinostomatoidea</taxon>
        <taxon>Fasciolidae</taxon>
        <taxon>Fasciola</taxon>
    </lineage>
</organism>
<feature type="compositionally biased region" description="Pro residues" evidence="2">
    <location>
        <begin position="568"/>
        <end position="581"/>
    </location>
</feature>
<feature type="repeat" description="WD" evidence="1">
    <location>
        <begin position="37"/>
        <end position="68"/>
    </location>
</feature>
<feature type="compositionally biased region" description="Polar residues" evidence="2">
    <location>
        <begin position="378"/>
        <end position="387"/>
    </location>
</feature>
<feature type="compositionally biased region" description="Basic and acidic residues" evidence="2">
    <location>
        <begin position="582"/>
        <end position="591"/>
    </location>
</feature>
<evidence type="ECO:0000313" key="4">
    <source>
        <dbReference type="Proteomes" id="UP000316759"/>
    </source>
</evidence>
<dbReference type="InterPro" id="IPR045245">
    <property type="entry name" value="Pfs2-like"/>
</dbReference>
<dbReference type="InterPro" id="IPR001680">
    <property type="entry name" value="WD40_rpt"/>
</dbReference>
<keyword evidence="4" id="KW-1185">Reference proteome</keyword>
<feature type="compositionally biased region" description="Polar residues" evidence="2">
    <location>
        <begin position="431"/>
        <end position="441"/>
    </location>
</feature>
<feature type="compositionally biased region" description="Basic and acidic residues" evidence="2">
    <location>
        <begin position="396"/>
        <end position="421"/>
    </location>
</feature>
<evidence type="ECO:0000256" key="1">
    <source>
        <dbReference type="PROSITE-ProRule" id="PRU00221"/>
    </source>
</evidence>
<dbReference type="STRING" id="46835.A0A504YUP4"/>
<feature type="compositionally biased region" description="Basic and acidic residues" evidence="2">
    <location>
        <begin position="481"/>
        <end position="493"/>
    </location>
</feature>
<feature type="region of interest" description="Disordered" evidence="2">
    <location>
        <begin position="229"/>
        <end position="602"/>
    </location>
</feature>
<dbReference type="Gene3D" id="2.130.10.10">
    <property type="entry name" value="YVTN repeat-like/Quinoprotein amine dehydrogenase"/>
    <property type="match status" value="1"/>
</dbReference>
<sequence>MRVAWHPFHECLFASGSADGSIFYWLAGTETELGAVEHAHESMIWSLAWHPFGHILVSGANDFATKFWTRNRPGDVLKDSMGGLVADPLMHATGTAHAPGDSELVEQLNTSADMLKSLADAVHGILDPSVDDKAFVTSSDEINSVIEIPGLNEGPVVDLNVNETDDVEERDRNKMRSTRMIPKDFVANWASTRITAMPTVMMPTPSPSQLAAAAVVAAAAVNDFAATPQYLPPLKPTIPPVVNKEDGPDDSITDDPDGRRTDSEKEKMNRNLKHERARHAGDMPRTGRGPGAAAMNYLGQPPPTVPAPPELPLPVENEPLPPPHSQPLPPQPAAPRSDWNESGPKWGLRPDTFIPHSASNGPSGRPPAHHPYSEREPFSNQHESFNPGQKPYPSVRHVEEFKRSGNPEDRCYRDYDDREPPTRPPNDYYNRPSQHSDNYNSGPHPPDQPHAIRRDLPHMGEPHGRHFPPPHAPPLPPPPKSFEHPHSYDHRGAEPYPTREPPHSYPPSRPENWNKPWPDSNHRQENFGYMPPGRNAPPGGRFPPPPSLPGHDIYHGSEAPPVHDANYFPPPKRPAPPPPPMHPEHIAKYPRTEPSWNGQKPW</sequence>
<dbReference type="InterPro" id="IPR015943">
    <property type="entry name" value="WD40/YVTN_repeat-like_dom_sf"/>
</dbReference>
<dbReference type="InterPro" id="IPR011047">
    <property type="entry name" value="Quinoprotein_ADH-like_sf"/>
</dbReference>
<reference evidence="3 4" key="1">
    <citation type="submission" date="2019-04" db="EMBL/GenBank/DDBJ databases">
        <title>Annotation for the trematode Fasciola gigantica.</title>
        <authorList>
            <person name="Choi Y.-J."/>
        </authorList>
    </citation>
    <scope>NUCLEOTIDE SEQUENCE [LARGE SCALE GENOMIC DNA]</scope>
    <source>
        <strain evidence="3">Uganda_cow_1</strain>
    </source>
</reference>
<feature type="compositionally biased region" description="Pro residues" evidence="2">
    <location>
        <begin position="300"/>
        <end position="312"/>
    </location>
</feature>
<evidence type="ECO:0000313" key="3">
    <source>
        <dbReference type="EMBL" id="TPP61420.1"/>
    </source>
</evidence>
<proteinExistence type="predicted"/>
<dbReference type="GO" id="GO:0005847">
    <property type="term" value="C:mRNA cleavage and polyadenylation specificity factor complex"/>
    <property type="evidence" value="ECO:0007669"/>
    <property type="project" value="TreeGrafter"/>
</dbReference>
<dbReference type="PROSITE" id="PS50082">
    <property type="entry name" value="WD_REPEATS_2"/>
    <property type="match status" value="1"/>
</dbReference>
<dbReference type="Pfam" id="PF00400">
    <property type="entry name" value="WD40"/>
    <property type="match status" value="2"/>
</dbReference>
<protein>
    <submittedName>
        <fullName evidence="3">WD repeat-containing protein 33</fullName>
    </submittedName>
</protein>
<keyword evidence="1" id="KW-0853">WD repeat</keyword>
<feature type="compositionally biased region" description="Pro residues" evidence="2">
    <location>
        <begin position="230"/>
        <end position="239"/>
    </location>
</feature>
<dbReference type="Proteomes" id="UP000316759">
    <property type="component" value="Unassembled WGS sequence"/>
</dbReference>
<accession>A0A504YUP4</accession>
<dbReference type="PROSITE" id="PS50294">
    <property type="entry name" value="WD_REPEATS_REGION"/>
    <property type="match status" value="1"/>
</dbReference>
<dbReference type="PANTHER" id="PTHR22836">
    <property type="entry name" value="WD40 REPEAT PROTEIN"/>
    <property type="match status" value="1"/>
</dbReference>
<gene>
    <name evidence="3" type="ORF">FGIG_09246</name>
</gene>
<dbReference type="PANTHER" id="PTHR22836:SF0">
    <property type="entry name" value="PRE-MRNA 3' END PROCESSING PROTEIN WDR33"/>
    <property type="match status" value="1"/>
</dbReference>
<dbReference type="SMART" id="SM00320">
    <property type="entry name" value="WD40"/>
    <property type="match status" value="1"/>
</dbReference>
<dbReference type="EMBL" id="SUNJ01008180">
    <property type="protein sequence ID" value="TPP61420.1"/>
    <property type="molecule type" value="Genomic_DNA"/>
</dbReference>
<evidence type="ECO:0000256" key="2">
    <source>
        <dbReference type="SAM" id="MobiDB-lite"/>
    </source>
</evidence>
<dbReference type="AlphaFoldDB" id="A0A504YUP4"/>
<comment type="caution">
    <text evidence="3">The sequence shown here is derived from an EMBL/GenBank/DDBJ whole genome shotgun (WGS) entry which is preliminary data.</text>
</comment>